<evidence type="ECO:0000313" key="1">
    <source>
        <dbReference type="EMBL" id="KAJ1132276.1"/>
    </source>
</evidence>
<evidence type="ECO:0000313" key="2">
    <source>
        <dbReference type="Proteomes" id="UP001066276"/>
    </source>
</evidence>
<sequence>MGTVGVVALQTEPACSFRPSSARVQLPPDAPRRRCGCAAIGGTKIYSIFSSEPFIKDLLYSIFFPEVSLH</sequence>
<comment type="caution">
    <text evidence="1">The sequence shown here is derived from an EMBL/GenBank/DDBJ whole genome shotgun (WGS) entry which is preliminary data.</text>
</comment>
<name>A0AAV7PVC6_PLEWA</name>
<organism evidence="1 2">
    <name type="scientific">Pleurodeles waltl</name>
    <name type="common">Iberian ribbed newt</name>
    <dbReference type="NCBI Taxonomy" id="8319"/>
    <lineage>
        <taxon>Eukaryota</taxon>
        <taxon>Metazoa</taxon>
        <taxon>Chordata</taxon>
        <taxon>Craniata</taxon>
        <taxon>Vertebrata</taxon>
        <taxon>Euteleostomi</taxon>
        <taxon>Amphibia</taxon>
        <taxon>Batrachia</taxon>
        <taxon>Caudata</taxon>
        <taxon>Salamandroidea</taxon>
        <taxon>Salamandridae</taxon>
        <taxon>Pleurodelinae</taxon>
        <taxon>Pleurodeles</taxon>
    </lineage>
</organism>
<protein>
    <submittedName>
        <fullName evidence="1">Uncharacterized protein</fullName>
    </submittedName>
</protein>
<dbReference type="Proteomes" id="UP001066276">
    <property type="component" value="Chromosome 7"/>
</dbReference>
<keyword evidence="2" id="KW-1185">Reference proteome</keyword>
<proteinExistence type="predicted"/>
<dbReference type="AlphaFoldDB" id="A0AAV7PVC6"/>
<reference evidence="1" key="1">
    <citation type="journal article" date="2022" name="bioRxiv">
        <title>Sequencing and chromosome-scale assembly of the giantPleurodeles waltlgenome.</title>
        <authorList>
            <person name="Brown T."/>
            <person name="Elewa A."/>
            <person name="Iarovenko S."/>
            <person name="Subramanian E."/>
            <person name="Araus A.J."/>
            <person name="Petzold A."/>
            <person name="Susuki M."/>
            <person name="Suzuki K.-i.T."/>
            <person name="Hayashi T."/>
            <person name="Toyoda A."/>
            <person name="Oliveira C."/>
            <person name="Osipova E."/>
            <person name="Leigh N.D."/>
            <person name="Simon A."/>
            <person name="Yun M.H."/>
        </authorList>
    </citation>
    <scope>NUCLEOTIDE SEQUENCE</scope>
    <source>
        <strain evidence="1">20211129_DDA</strain>
        <tissue evidence="1">Liver</tissue>
    </source>
</reference>
<gene>
    <name evidence="1" type="ORF">NDU88_010602</name>
</gene>
<accession>A0AAV7PVC6</accession>
<dbReference type="EMBL" id="JANPWB010000011">
    <property type="protein sequence ID" value="KAJ1132276.1"/>
    <property type="molecule type" value="Genomic_DNA"/>
</dbReference>